<feature type="domain" description="Galactose oxidase-like Early set" evidence="1">
    <location>
        <begin position="2"/>
        <end position="94"/>
    </location>
</feature>
<evidence type="ECO:0000313" key="2">
    <source>
        <dbReference type="EMBL" id="CDY45256.1"/>
    </source>
</evidence>
<dbReference type="InterPro" id="IPR013783">
    <property type="entry name" value="Ig-like_fold"/>
</dbReference>
<dbReference type="PANTHER" id="PTHR32208">
    <property type="entry name" value="SECRETED PROTEIN-RELATED"/>
    <property type="match status" value="1"/>
</dbReference>
<dbReference type="PANTHER" id="PTHR32208:SF57">
    <property type="entry name" value="F14L17.20 PROTEIN"/>
    <property type="match status" value="1"/>
</dbReference>
<dbReference type="PaxDb" id="3708-A0A078I5R6"/>
<dbReference type="STRING" id="3708.A0A078I5R6"/>
<sequence>MMYGKSFSVTFVIPAFGMFDGGVSVRLVAPPFSTHSTAMNQRLLVLRVRRVAQLSAFAYKADVDGPTNSYVAPPGYYMMFVVHRGIPSEAVWVKL</sequence>
<name>A0A078I5R6_BRANA</name>
<dbReference type="SUPFAM" id="SSF81296">
    <property type="entry name" value="E set domains"/>
    <property type="match status" value="1"/>
</dbReference>
<evidence type="ECO:0000259" key="1">
    <source>
        <dbReference type="Pfam" id="PF09118"/>
    </source>
</evidence>
<dbReference type="CDD" id="cd02851">
    <property type="entry name" value="E_set_GO_C"/>
    <property type="match status" value="1"/>
</dbReference>
<organism evidence="2 3">
    <name type="scientific">Brassica napus</name>
    <name type="common">Rape</name>
    <dbReference type="NCBI Taxonomy" id="3708"/>
    <lineage>
        <taxon>Eukaryota</taxon>
        <taxon>Viridiplantae</taxon>
        <taxon>Streptophyta</taxon>
        <taxon>Embryophyta</taxon>
        <taxon>Tracheophyta</taxon>
        <taxon>Spermatophyta</taxon>
        <taxon>Magnoliopsida</taxon>
        <taxon>eudicotyledons</taxon>
        <taxon>Gunneridae</taxon>
        <taxon>Pentapetalae</taxon>
        <taxon>rosids</taxon>
        <taxon>malvids</taxon>
        <taxon>Brassicales</taxon>
        <taxon>Brassicaceae</taxon>
        <taxon>Brassiceae</taxon>
        <taxon>Brassica</taxon>
    </lineage>
</organism>
<dbReference type="EMBL" id="LK032619">
    <property type="protein sequence ID" value="CDY45256.1"/>
    <property type="molecule type" value="Genomic_DNA"/>
</dbReference>
<evidence type="ECO:0000313" key="3">
    <source>
        <dbReference type="Proteomes" id="UP000028999"/>
    </source>
</evidence>
<proteinExistence type="predicted"/>
<protein>
    <submittedName>
        <fullName evidence="2">BnaA06g09260D protein</fullName>
    </submittedName>
</protein>
<dbReference type="Gramene" id="CDY45256">
    <property type="protein sequence ID" value="CDY45256"/>
    <property type="gene ID" value="GSBRNA2T00081696001"/>
</dbReference>
<dbReference type="Proteomes" id="UP000028999">
    <property type="component" value="Unassembled WGS sequence"/>
</dbReference>
<gene>
    <name evidence="2" type="primary">BnaA06g09260D</name>
    <name evidence="2" type="ORF">GSBRNA2T00081696001</name>
</gene>
<dbReference type="InterPro" id="IPR014756">
    <property type="entry name" value="Ig_E-set"/>
</dbReference>
<dbReference type="Gene3D" id="2.60.40.10">
    <property type="entry name" value="Immunoglobulins"/>
    <property type="match status" value="1"/>
</dbReference>
<keyword evidence="3" id="KW-1185">Reference proteome</keyword>
<dbReference type="Pfam" id="PF09118">
    <property type="entry name" value="GO-like_E_set"/>
    <property type="match status" value="1"/>
</dbReference>
<reference evidence="2 3" key="1">
    <citation type="journal article" date="2014" name="Science">
        <title>Plant genetics. Early allopolyploid evolution in the post-Neolithic Brassica napus oilseed genome.</title>
        <authorList>
            <person name="Chalhoub B."/>
            <person name="Denoeud F."/>
            <person name="Liu S."/>
            <person name="Parkin I.A."/>
            <person name="Tang H."/>
            <person name="Wang X."/>
            <person name="Chiquet J."/>
            <person name="Belcram H."/>
            <person name="Tong C."/>
            <person name="Samans B."/>
            <person name="Correa M."/>
            <person name="Da Silva C."/>
            <person name="Just J."/>
            <person name="Falentin C."/>
            <person name="Koh C.S."/>
            <person name="Le Clainche I."/>
            <person name="Bernard M."/>
            <person name="Bento P."/>
            <person name="Noel B."/>
            <person name="Labadie K."/>
            <person name="Alberti A."/>
            <person name="Charles M."/>
            <person name="Arnaud D."/>
            <person name="Guo H."/>
            <person name="Daviaud C."/>
            <person name="Alamery S."/>
            <person name="Jabbari K."/>
            <person name="Zhao M."/>
            <person name="Edger P.P."/>
            <person name="Chelaifa H."/>
            <person name="Tack D."/>
            <person name="Lassalle G."/>
            <person name="Mestiri I."/>
            <person name="Schnel N."/>
            <person name="Le Paslier M.C."/>
            <person name="Fan G."/>
            <person name="Renault V."/>
            <person name="Bayer P.E."/>
            <person name="Golicz A.A."/>
            <person name="Manoli S."/>
            <person name="Lee T.H."/>
            <person name="Thi V.H."/>
            <person name="Chalabi S."/>
            <person name="Hu Q."/>
            <person name="Fan C."/>
            <person name="Tollenaere R."/>
            <person name="Lu Y."/>
            <person name="Battail C."/>
            <person name="Shen J."/>
            <person name="Sidebottom C.H."/>
            <person name="Wang X."/>
            <person name="Canaguier A."/>
            <person name="Chauveau A."/>
            <person name="Berard A."/>
            <person name="Deniot G."/>
            <person name="Guan M."/>
            <person name="Liu Z."/>
            <person name="Sun F."/>
            <person name="Lim Y.P."/>
            <person name="Lyons E."/>
            <person name="Town C.D."/>
            <person name="Bancroft I."/>
            <person name="Wang X."/>
            <person name="Meng J."/>
            <person name="Ma J."/>
            <person name="Pires J.C."/>
            <person name="King G.J."/>
            <person name="Brunel D."/>
            <person name="Delourme R."/>
            <person name="Renard M."/>
            <person name="Aury J.M."/>
            <person name="Adams K.L."/>
            <person name="Batley J."/>
            <person name="Snowdon R.J."/>
            <person name="Tost J."/>
            <person name="Edwards D."/>
            <person name="Zhou Y."/>
            <person name="Hua W."/>
            <person name="Sharpe A.G."/>
            <person name="Paterson A.H."/>
            <person name="Guan C."/>
            <person name="Wincker P."/>
        </authorList>
    </citation>
    <scope>NUCLEOTIDE SEQUENCE [LARGE SCALE GENOMIC DNA]</scope>
    <source>
        <strain evidence="3">cv. Darmor-bzh</strain>
    </source>
</reference>
<accession>A0A078I5R6</accession>
<dbReference type="AlphaFoldDB" id="A0A078I5R6"/>
<dbReference type="InterPro" id="IPR015202">
    <property type="entry name" value="GO-like_E_set"/>
</dbReference>